<keyword evidence="2" id="KW-1185">Reference proteome</keyword>
<organism evidence="1 2">
    <name type="scientific">Exiguobacterium mexicanum</name>
    <dbReference type="NCBI Taxonomy" id="340146"/>
    <lineage>
        <taxon>Bacteria</taxon>
        <taxon>Bacillati</taxon>
        <taxon>Bacillota</taxon>
        <taxon>Bacilli</taxon>
        <taxon>Bacillales</taxon>
        <taxon>Bacillales Family XII. Incertae Sedis</taxon>
        <taxon>Exiguobacterium</taxon>
    </lineage>
</organism>
<evidence type="ECO:0000313" key="2">
    <source>
        <dbReference type="Proteomes" id="UP001230807"/>
    </source>
</evidence>
<accession>A0ABT7MRW8</accession>
<sequence length="169" mass="19377">MFKRKIIGVLLACIALIALIQNGPTFLENRKLDRYLADDGFHAYTFDQFDESNLALFTNENETMLGLAEMSGDGYGATTVETVDAAPFDYIELEHEGTYYWGVRLNNNPQKVASLRIIGERMQGEHVLNRPEEDTFSKYHILKLHNVPQEDWTIQTLDQNEQVIDSIDF</sequence>
<dbReference type="EMBL" id="JASWER010000013">
    <property type="protein sequence ID" value="MDL5377924.1"/>
    <property type="molecule type" value="Genomic_DNA"/>
</dbReference>
<evidence type="ECO:0008006" key="3">
    <source>
        <dbReference type="Google" id="ProtNLM"/>
    </source>
</evidence>
<dbReference type="Proteomes" id="UP001230807">
    <property type="component" value="Unassembled WGS sequence"/>
</dbReference>
<dbReference type="RefSeq" id="WP_214719218.1">
    <property type="nucleotide sequence ID" value="NZ_CP183077.1"/>
</dbReference>
<name>A0ABT7MRW8_9BACL</name>
<comment type="caution">
    <text evidence="1">The sequence shown here is derived from an EMBL/GenBank/DDBJ whole genome shotgun (WGS) entry which is preliminary data.</text>
</comment>
<gene>
    <name evidence="1" type="ORF">QR695_13025</name>
</gene>
<evidence type="ECO:0000313" key="1">
    <source>
        <dbReference type="EMBL" id="MDL5377924.1"/>
    </source>
</evidence>
<reference evidence="1 2" key="1">
    <citation type="submission" date="2023-06" db="EMBL/GenBank/DDBJ databases">
        <title>Influencing factors and mechanism of Cr(VI) reduction by facultative anaerobic Exiguobacterium sp. PY14.</title>
        <authorList>
            <person name="Zou L."/>
        </authorList>
    </citation>
    <scope>NUCLEOTIDE SEQUENCE [LARGE SCALE GENOMIC DNA]</scope>
    <source>
        <strain evidence="1 2">PY14</strain>
    </source>
</reference>
<proteinExistence type="predicted"/>
<protein>
    <recommendedName>
        <fullName evidence="3">DUF4822 domain-containing protein</fullName>
    </recommendedName>
</protein>